<dbReference type="GO" id="GO:0006014">
    <property type="term" value="P:D-ribose metabolic process"/>
    <property type="evidence" value="ECO:0007669"/>
    <property type="project" value="TreeGrafter"/>
</dbReference>
<dbReference type="NCBIfam" id="TIGR00021">
    <property type="entry name" value="rpiA"/>
    <property type="match status" value="1"/>
</dbReference>
<gene>
    <name evidence="4" type="ORF">SAMN05216375_10394</name>
    <name evidence="3" type="ORF">TR210_963</name>
</gene>
<keyword evidence="6" id="KW-1185">Reference proteome</keyword>
<sequence length="225" mass="24528">MKKRCALRALDLIEDGMTIGLGGGSTISFLISFIRDTQRAVQIVTPSYATASLCAKAGLTVIPTHLVPQIDLAFDGCDEVDQSLNALKSGGAIHTKEKIIASLAKEYILLVDESKVFQDLRFDVPVALEVIPEARLYVANEVKKLGAEVVERNSSAKDGITMSDNGNLIIDAYFQPTPKLKDLNTQLKQIVGVVETSLFYQIATKMIVATETTTKIIERNAENEI</sequence>
<reference evidence="3 5" key="1">
    <citation type="submission" date="2016-02" db="EMBL/GenBank/DDBJ databases">
        <authorList>
            <person name="Wen L."/>
            <person name="He K."/>
            <person name="Yang H."/>
        </authorList>
    </citation>
    <scope>NUCLEOTIDE SEQUENCE [LARGE SCALE GENOMIC DNA]</scope>
    <source>
        <strain evidence="3">Trichococcus_R210</strain>
    </source>
</reference>
<dbReference type="EMBL" id="FJNB01000005">
    <property type="protein sequence ID" value="CZQ91455.1"/>
    <property type="molecule type" value="Genomic_DNA"/>
</dbReference>
<organism evidence="3 5">
    <name type="scientific">Trichococcus ilyis</name>
    <dbReference type="NCBI Taxonomy" id="640938"/>
    <lineage>
        <taxon>Bacteria</taxon>
        <taxon>Bacillati</taxon>
        <taxon>Bacillota</taxon>
        <taxon>Bacilli</taxon>
        <taxon>Lactobacillales</taxon>
        <taxon>Carnobacteriaceae</taxon>
        <taxon>Trichococcus</taxon>
    </lineage>
</organism>
<dbReference type="RefSeq" id="WP_068622093.1">
    <property type="nucleotide sequence ID" value="NZ_FJNB01000005.1"/>
</dbReference>
<dbReference type="Proteomes" id="UP000076878">
    <property type="component" value="Unassembled WGS sequence"/>
</dbReference>
<name>A0A143YKZ6_9LACT</name>
<protein>
    <recommendedName>
        <fullName evidence="2">Ribose 5-phosphate isomerase A</fullName>
        <ecNumber evidence="2">5.3.1.6</ecNumber>
    </recommendedName>
</protein>
<dbReference type="PANTHER" id="PTHR11934:SF0">
    <property type="entry name" value="RIBOSE-5-PHOSPHATE ISOMERASE"/>
    <property type="match status" value="1"/>
</dbReference>
<proteinExistence type="predicted"/>
<evidence type="ECO:0000256" key="2">
    <source>
        <dbReference type="NCBIfam" id="TIGR00021"/>
    </source>
</evidence>
<evidence type="ECO:0000313" key="5">
    <source>
        <dbReference type="Proteomes" id="UP000076878"/>
    </source>
</evidence>
<dbReference type="GO" id="GO:0009052">
    <property type="term" value="P:pentose-phosphate shunt, non-oxidative branch"/>
    <property type="evidence" value="ECO:0007669"/>
    <property type="project" value="InterPro"/>
</dbReference>
<dbReference type="PANTHER" id="PTHR11934">
    <property type="entry name" value="RIBOSE-5-PHOSPHATE ISOMERASE"/>
    <property type="match status" value="1"/>
</dbReference>
<reference evidence="4 6" key="2">
    <citation type="submission" date="2016-10" db="EMBL/GenBank/DDBJ databases">
        <authorList>
            <person name="Varghese N."/>
            <person name="Submissions S."/>
        </authorList>
    </citation>
    <scope>NUCLEOTIDE SEQUENCE [LARGE SCALE GENOMIC DNA]</scope>
    <source>
        <strain evidence="4 6">DSM 22150</strain>
    </source>
</reference>
<dbReference type="Proteomes" id="UP000199280">
    <property type="component" value="Unassembled WGS sequence"/>
</dbReference>
<dbReference type="CDD" id="cd01398">
    <property type="entry name" value="RPI_A"/>
    <property type="match status" value="1"/>
</dbReference>
<dbReference type="STRING" id="640938.TR210_963"/>
<dbReference type="GO" id="GO:0005829">
    <property type="term" value="C:cytosol"/>
    <property type="evidence" value="ECO:0007669"/>
    <property type="project" value="TreeGrafter"/>
</dbReference>
<evidence type="ECO:0000256" key="1">
    <source>
        <dbReference type="ARBA" id="ARBA00023235"/>
    </source>
</evidence>
<dbReference type="InterPro" id="IPR004788">
    <property type="entry name" value="Ribose5P_isomerase_type_A"/>
</dbReference>
<dbReference type="Gene3D" id="3.40.50.1360">
    <property type="match status" value="1"/>
</dbReference>
<dbReference type="AlphaFoldDB" id="A0A143YKZ6"/>
<dbReference type="SUPFAM" id="SSF75445">
    <property type="entry name" value="D-ribose-5-phosphate isomerase (RpiA), lid domain"/>
    <property type="match status" value="1"/>
</dbReference>
<evidence type="ECO:0000313" key="4">
    <source>
        <dbReference type="EMBL" id="SEI75099.1"/>
    </source>
</evidence>
<accession>A0A143YKZ6</accession>
<dbReference type="Pfam" id="PF06026">
    <property type="entry name" value="Rib_5-P_isom_A"/>
    <property type="match status" value="1"/>
</dbReference>
<dbReference type="InterPro" id="IPR037171">
    <property type="entry name" value="NagB/RpiA_transferase-like"/>
</dbReference>
<dbReference type="EMBL" id="FNYT01000003">
    <property type="protein sequence ID" value="SEI75099.1"/>
    <property type="molecule type" value="Genomic_DNA"/>
</dbReference>
<dbReference type="GO" id="GO:0004751">
    <property type="term" value="F:ribose-5-phosphate isomerase activity"/>
    <property type="evidence" value="ECO:0007669"/>
    <property type="project" value="UniProtKB-UniRule"/>
</dbReference>
<keyword evidence="1 3" id="KW-0413">Isomerase</keyword>
<dbReference type="SUPFAM" id="SSF100950">
    <property type="entry name" value="NagB/RpiA/CoA transferase-like"/>
    <property type="match status" value="1"/>
</dbReference>
<dbReference type="OrthoDB" id="5870696at2"/>
<dbReference type="Gene3D" id="3.30.70.260">
    <property type="match status" value="1"/>
</dbReference>
<dbReference type="EC" id="5.3.1.6" evidence="2"/>
<evidence type="ECO:0000313" key="6">
    <source>
        <dbReference type="Proteomes" id="UP000199280"/>
    </source>
</evidence>
<evidence type="ECO:0000313" key="3">
    <source>
        <dbReference type="EMBL" id="CZQ91455.1"/>
    </source>
</evidence>